<dbReference type="AlphaFoldDB" id="A0A0Q4BB11"/>
<evidence type="ECO:0000313" key="2">
    <source>
        <dbReference type="Proteomes" id="UP000054172"/>
    </source>
</evidence>
<reference evidence="1" key="1">
    <citation type="submission" date="2015-08" db="EMBL/GenBank/DDBJ databases">
        <title>Candidatus Bacteriodes Periocalifornicus.</title>
        <authorList>
            <person name="McLean J.S."/>
            <person name="Kelley S."/>
        </authorList>
    </citation>
    <scope>NUCLEOTIDE SEQUENCE [LARGE SCALE GENOMIC DNA]</scope>
    <source>
        <strain evidence="1">12B</strain>
    </source>
</reference>
<comment type="caution">
    <text evidence="1">The sequence shown here is derived from an EMBL/GenBank/DDBJ whole genome shotgun (WGS) entry which is preliminary data.</text>
</comment>
<accession>A0A0Q4BB11</accession>
<dbReference type="Proteomes" id="UP000054172">
    <property type="component" value="Unassembled WGS sequence"/>
</dbReference>
<proteinExistence type="predicted"/>
<protein>
    <submittedName>
        <fullName evidence="1">Uncharacterized protein</fullName>
    </submittedName>
</protein>
<sequence length="226" mass="24434">MAKLYQFTLFLAFALVIVFAASGQQVVRQPDGRVAGRWYSAGSQAGTYIVLVSDDESRTAGVEIASRLNRLGINALLADGAVVDSWTTLPLDSCIGQLRQLVEAVKKQTTGTVGIVGVARAATVALVAATVDFRIKNVIALEPGEFFPPAGVIAKRLQELRVPTLVLYQPRDKERIARLLEWMPERLLVLSGTLGKPGVTTLLGNDTQSGEAWLAITLFVGRNMER</sequence>
<dbReference type="EMBL" id="LIIK01000004">
    <property type="protein sequence ID" value="KQM09489.1"/>
    <property type="molecule type" value="Genomic_DNA"/>
</dbReference>
<dbReference type="PATRIC" id="fig|1702214.3.peg.1919"/>
<dbReference type="Gene3D" id="3.40.50.1820">
    <property type="entry name" value="alpha/beta hydrolase"/>
    <property type="match status" value="1"/>
</dbReference>
<dbReference type="SUPFAM" id="SSF53474">
    <property type="entry name" value="alpha/beta-Hydrolases"/>
    <property type="match status" value="1"/>
</dbReference>
<evidence type="ECO:0000313" key="1">
    <source>
        <dbReference type="EMBL" id="KQM09489.1"/>
    </source>
</evidence>
<organism evidence="1 2">
    <name type="scientific">Candidatus [Bacteroides] periocalifornicus</name>
    <dbReference type="NCBI Taxonomy" id="1702214"/>
    <lineage>
        <taxon>Bacteria</taxon>
        <taxon>Pseudomonadati</taxon>
        <taxon>Bacteroidota</taxon>
    </lineage>
</organism>
<name>A0A0Q4BB11_9BACT</name>
<gene>
    <name evidence="1" type="ORF">AL399_01615</name>
</gene>
<dbReference type="STRING" id="1702214.AL399_01615"/>
<dbReference type="InterPro" id="IPR029058">
    <property type="entry name" value="AB_hydrolase_fold"/>
</dbReference>
<keyword evidence="2" id="KW-1185">Reference proteome</keyword>